<reference evidence="2 3" key="1">
    <citation type="submission" date="2018-11" db="EMBL/GenBank/DDBJ databases">
        <title>Clostridium sp. nov., a member of the family Erysipelotrichaceae isolated from pig faeces.</title>
        <authorList>
            <person name="Chang Y.-H."/>
        </authorList>
    </citation>
    <scope>NUCLEOTIDE SEQUENCE [LARGE SCALE GENOMIC DNA]</scope>
    <source>
        <strain evidence="2 3">YH-panp20</strain>
    </source>
</reference>
<protein>
    <submittedName>
        <fullName evidence="2">Asp23/Gls24 family envelope stress response protein</fullName>
    </submittedName>
</protein>
<organism evidence="2 3">
    <name type="scientific">Absicoccus porci</name>
    <dbReference type="NCBI Taxonomy" id="2486576"/>
    <lineage>
        <taxon>Bacteria</taxon>
        <taxon>Bacillati</taxon>
        <taxon>Bacillota</taxon>
        <taxon>Erysipelotrichia</taxon>
        <taxon>Erysipelotrichales</taxon>
        <taxon>Erysipelotrichaceae</taxon>
        <taxon>Absicoccus</taxon>
    </lineage>
</organism>
<proteinExistence type="inferred from homology"/>
<keyword evidence="3" id="KW-1185">Reference proteome</keyword>
<comment type="caution">
    <text evidence="2">The sequence shown here is derived from an EMBL/GenBank/DDBJ whole genome shotgun (WGS) entry which is preliminary data.</text>
</comment>
<sequence>MAQEYITLEPQNEYGTVQLNKSVFSSIALNVIEENDQVQLVEGNRPLKGGIQTVIDHNTLKLTIPVKMNYKAHVTDTCAELQNKIFESISYMTDFKPESIEIQVVGFIF</sequence>
<evidence type="ECO:0000313" key="2">
    <source>
        <dbReference type="EMBL" id="RNM31590.1"/>
    </source>
</evidence>
<dbReference type="AlphaFoldDB" id="A0A3N0I515"/>
<dbReference type="Pfam" id="PF03780">
    <property type="entry name" value="Asp23"/>
    <property type="match status" value="1"/>
</dbReference>
<evidence type="ECO:0000313" key="3">
    <source>
        <dbReference type="Proteomes" id="UP000276568"/>
    </source>
</evidence>
<name>A0A3N0I515_9FIRM</name>
<dbReference type="OrthoDB" id="1768319at2"/>
<dbReference type="Proteomes" id="UP000276568">
    <property type="component" value="Unassembled WGS sequence"/>
</dbReference>
<dbReference type="RefSeq" id="WP_128519753.1">
    <property type="nucleotide sequence ID" value="NZ_CAUWBR010000019.1"/>
</dbReference>
<evidence type="ECO:0000256" key="1">
    <source>
        <dbReference type="ARBA" id="ARBA00005721"/>
    </source>
</evidence>
<gene>
    <name evidence="2" type="ORF">EDX97_03260</name>
</gene>
<dbReference type="EMBL" id="RJQC01000001">
    <property type="protein sequence ID" value="RNM31590.1"/>
    <property type="molecule type" value="Genomic_DNA"/>
</dbReference>
<accession>A0A3N0I515</accession>
<dbReference type="InterPro" id="IPR005531">
    <property type="entry name" value="Asp23"/>
</dbReference>
<comment type="similarity">
    <text evidence="1">Belongs to the asp23 family.</text>
</comment>